<protein>
    <submittedName>
        <fullName evidence="2">Uncharacterized protein</fullName>
    </submittedName>
</protein>
<organism evidence="2 3">
    <name type="scientific">Ascosphaera apis ARSEF 7405</name>
    <dbReference type="NCBI Taxonomy" id="392613"/>
    <lineage>
        <taxon>Eukaryota</taxon>
        <taxon>Fungi</taxon>
        <taxon>Dikarya</taxon>
        <taxon>Ascomycota</taxon>
        <taxon>Pezizomycotina</taxon>
        <taxon>Eurotiomycetes</taxon>
        <taxon>Eurotiomycetidae</taxon>
        <taxon>Onygenales</taxon>
        <taxon>Ascosphaeraceae</taxon>
        <taxon>Ascosphaera</taxon>
    </lineage>
</organism>
<feature type="region of interest" description="Disordered" evidence="1">
    <location>
        <begin position="145"/>
        <end position="182"/>
    </location>
</feature>
<dbReference type="EMBL" id="AZGZ01000011">
    <property type="protein sequence ID" value="KZZ92262.1"/>
    <property type="molecule type" value="Genomic_DNA"/>
</dbReference>
<sequence>MVRHSHIRAGRDVSNPIYESPGPITSDSLAAESVYDNGVFSQNTDSDPLDVLSNNATFATSDTSAARTIPSAPFAEARPTTYNGVYTETVDDADTLSDLAAADTIEYGDIDAAAYGFPTAASTRSTLATAYDAEPSITEVDYVDRPGTTARSRGPDVFEDDSIAESPTTANASWNSGVGTLSDPSRIAEYEFESRGSLDPEEYAAPSARYRGKRDVEDYGFLDVDEEV</sequence>
<dbReference type="Proteomes" id="UP000242877">
    <property type="component" value="Unassembled WGS sequence"/>
</dbReference>
<keyword evidence="3" id="KW-1185">Reference proteome</keyword>
<dbReference type="VEuPathDB" id="FungiDB:AAP_02917"/>
<feature type="compositionally biased region" description="Polar residues" evidence="1">
    <location>
        <begin position="165"/>
        <end position="182"/>
    </location>
</feature>
<dbReference type="AlphaFoldDB" id="A0A167Z750"/>
<accession>A0A167Z750</accession>
<evidence type="ECO:0000313" key="3">
    <source>
        <dbReference type="Proteomes" id="UP000242877"/>
    </source>
</evidence>
<proteinExistence type="predicted"/>
<dbReference type="OrthoDB" id="5383057at2759"/>
<evidence type="ECO:0000256" key="1">
    <source>
        <dbReference type="SAM" id="MobiDB-lite"/>
    </source>
</evidence>
<comment type="caution">
    <text evidence="2">The sequence shown here is derived from an EMBL/GenBank/DDBJ whole genome shotgun (WGS) entry which is preliminary data.</text>
</comment>
<feature type="region of interest" description="Disordered" evidence="1">
    <location>
        <begin position="1"/>
        <end position="21"/>
    </location>
</feature>
<evidence type="ECO:0000313" key="2">
    <source>
        <dbReference type="EMBL" id="KZZ92262.1"/>
    </source>
</evidence>
<reference evidence="2 3" key="1">
    <citation type="journal article" date="2016" name="Genome Biol. Evol.">
        <title>Divergent and convergent evolution of fungal pathogenicity.</title>
        <authorList>
            <person name="Shang Y."/>
            <person name="Xiao G."/>
            <person name="Zheng P."/>
            <person name="Cen K."/>
            <person name="Zhan S."/>
            <person name="Wang C."/>
        </authorList>
    </citation>
    <scope>NUCLEOTIDE SEQUENCE [LARGE SCALE GENOMIC DNA]</scope>
    <source>
        <strain evidence="2 3">ARSEF 7405</strain>
    </source>
</reference>
<gene>
    <name evidence="2" type="ORF">AAP_02917</name>
</gene>
<name>A0A167Z750_9EURO</name>